<proteinExistence type="predicted"/>
<gene>
    <name evidence="1" type="ORF">ASIM_LOCUS11111</name>
</gene>
<accession>A0A0M3JU11</accession>
<sequence length="77" mass="8678">MALGNSYVNEGLNIDMSVRYAYGHGIIDEKTWTTLENEFCHGCNETCALTQVIVTSRDFSKYSRRISCTIGELCPFC</sequence>
<reference evidence="1 2" key="2">
    <citation type="submission" date="2018-11" db="EMBL/GenBank/DDBJ databases">
        <authorList>
            <consortium name="Pathogen Informatics"/>
        </authorList>
    </citation>
    <scope>NUCLEOTIDE SEQUENCE [LARGE SCALE GENOMIC DNA]</scope>
</reference>
<dbReference type="EMBL" id="UYRR01031041">
    <property type="protein sequence ID" value="VDK44368.1"/>
    <property type="molecule type" value="Genomic_DNA"/>
</dbReference>
<dbReference type="AlphaFoldDB" id="A0A0M3JU11"/>
<dbReference type="Proteomes" id="UP000267096">
    <property type="component" value="Unassembled WGS sequence"/>
</dbReference>
<dbReference type="OrthoDB" id="735686at2759"/>
<evidence type="ECO:0000313" key="1">
    <source>
        <dbReference type="EMBL" id="VDK44368.1"/>
    </source>
</evidence>
<keyword evidence="2" id="KW-1185">Reference proteome</keyword>
<dbReference type="WBParaSite" id="ASIM_0001155301-mRNA-1">
    <property type="protein sequence ID" value="ASIM_0001155301-mRNA-1"/>
    <property type="gene ID" value="ASIM_0001155301"/>
</dbReference>
<protein>
    <submittedName>
        <fullName evidence="1 3">Uncharacterized protein</fullName>
    </submittedName>
</protein>
<evidence type="ECO:0000313" key="3">
    <source>
        <dbReference type="WBParaSite" id="ASIM_0001155301-mRNA-1"/>
    </source>
</evidence>
<name>A0A0M3JU11_ANISI</name>
<reference evidence="3" key="1">
    <citation type="submission" date="2017-02" db="UniProtKB">
        <authorList>
            <consortium name="WormBaseParasite"/>
        </authorList>
    </citation>
    <scope>IDENTIFICATION</scope>
</reference>
<organism evidence="3">
    <name type="scientific">Anisakis simplex</name>
    <name type="common">Herring worm</name>
    <dbReference type="NCBI Taxonomy" id="6269"/>
    <lineage>
        <taxon>Eukaryota</taxon>
        <taxon>Metazoa</taxon>
        <taxon>Ecdysozoa</taxon>
        <taxon>Nematoda</taxon>
        <taxon>Chromadorea</taxon>
        <taxon>Rhabditida</taxon>
        <taxon>Spirurina</taxon>
        <taxon>Ascaridomorpha</taxon>
        <taxon>Ascaridoidea</taxon>
        <taxon>Anisakidae</taxon>
        <taxon>Anisakis</taxon>
        <taxon>Anisakis simplex complex</taxon>
    </lineage>
</organism>
<evidence type="ECO:0000313" key="2">
    <source>
        <dbReference type="Proteomes" id="UP000267096"/>
    </source>
</evidence>